<keyword evidence="9" id="KW-1133">Transmembrane helix</keyword>
<dbReference type="Pfam" id="PF00512">
    <property type="entry name" value="HisKA"/>
    <property type="match status" value="1"/>
</dbReference>
<dbReference type="InterPro" id="IPR003594">
    <property type="entry name" value="HATPase_dom"/>
</dbReference>
<evidence type="ECO:0000256" key="4">
    <source>
        <dbReference type="ARBA" id="ARBA00022679"/>
    </source>
</evidence>
<proteinExistence type="predicted"/>
<keyword evidence="6" id="KW-0418">Kinase</keyword>
<evidence type="ECO:0000313" key="13">
    <source>
        <dbReference type="Proteomes" id="UP000317238"/>
    </source>
</evidence>
<feature type="transmembrane region" description="Helical" evidence="9">
    <location>
        <begin position="12"/>
        <end position="36"/>
    </location>
</feature>
<accession>A0A5C5XT05</accession>
<feature type="domain" description="PAC" evidence="11">
    <location>
        <begin position="169"/>
        <end position="226"/>
    </location>
</feature>
<protein>
    <recommendedName>
        <fullName evidence="2">histidine kinase</fullName>
        <ecNumber evidence="2">2.7.13.3</ecNumber>
    </recommendedName>
</protein>
<dbReference type="SUPFAM" id="SSF47384">
    <property type="entry name" value="Homodimeric domain of signal transducing histidine kinase"/>
    <property type="match status" value="1"/>
</dbReference>
<evidence type="ECO:0000256" key="7">
    <source>
        <dbReference type="ARBA" id="ARBA00022840"/>
    </source>
</evidence>
<dbReference type="EMBL" id="SJPL01000002">
    <property type="protein sequence ID" value="TWT65463.1"/>
    <property type="molecule type" value="Genomic_DNA"/>
</dbReference>
<dbReference type="SMART" id="SM00387">
    <property type="entry name" value="HATPase_c"/>
    <property type="match status" value="1"/>
</dbReference>
<keyword evidence="5" id="KW-0547">Nucleotide-binding</keyword>
<dbReference type="CDD" id="cd00130">
    <property type="entry name" value="PAS"/>
    <property type="match status" value="1"/>
</dbReference>
<keyword evidence="3" id="KW-0597">Phosphoprotein</keyword>
<dbReference type="GO" id="GO:0005524">
    <property type="term" value="F:ATP binding"/>
    <property type="evidence" value="ECO:0007669"/>
    <property type="project" value="UniProtKB-KW"/>
</dbReference>
<dbReference type="InterPro" id="IPR036890">
    <property type="entry name" value="HATPase_C_sf"/>
</dbReference>
<feature type="transmembrane region" description="Helical" evidence="9">
    <location>
        <begin position="73"/>
        <end position="96"/>
    </location>
</feature>
<name>A0A5C5XT05_9PLAN</name>
<dbReference type="GO" id="GO:0000155">
    <property type="term" value="F:phosphorelay sensor kinase activity"/>
    <property type="evidence" value="ECO:0007669"/>
    <property type="project" value="InterPro"/>
</dbReference>
<evidence type="ECO:0000256" key="5">
    <source>
        <dbReference type="ARBA" id="ARBA00022741"/>
    </source>
</evidence>
<dbReference type="InterPro" id="IPR036097">
    <property type="entry name" value="HisK_dim/P_sf"/>
</dbReference>
<dbReference type="PRINTS" id="PR00344">
    <property type="entry name" value="BCTRLSENSOR"/>
</dbReference>
<dbReference type="AlphaFoldDB" id="A0A5C5XT05"/>
<dbReference type="Pfam" id="PF13426">
    <property type="entry name" value="PAS_9"/>
    <property type="match status" value="1"/>
</dbReference>
<evidence type="ECO:0000256" key="3">
    <source>
        <dbReference type="ARBA" id="ARBA00022553"/>
    </source>
</evidence>
<keyword evidence="4 12" id="KW-0808">Transferase</keyword>
<keyword evidence="13" id="KW-1185">Reference proteome</keyword>
<evidence type="ECO:0000259" key="10">
    <source>
        <dbReference type="PROSITE" id="PS50109"/>
    </source>
</evidence>
<dbReference type="InterPro" id="IPR000014">
    <property type="entry name" value="PAS"/>
</dbReference>
<keyword evidence="9" id="KW-0812">Transmembrane</keyword>
<evidence type="ECO:0000256" key="6">
    <source>
        <dbReference type="ARBA" id="ARBA00022777"/>
    </source>
</evidence>
<keyword evidence="9" id="KW-0472">Membrane</keyword>
<dbReference type="Gene3D" id="3.30.565.10">
    <property type="entry name" value="Histidine kinase-like ATPase, C-terminal domain"/>
    <property type="match status" value="1"/>
</dbReference>
<organism evidence="12 13">
    <name type="scientific">Crateriforma conspicua</name>
    <dbReference type="NCBI Taxonomy" id="2527996"/>
    <lineage>
        <taxon>Bacteria</taxon>
        <taxon>Pseudomonadati</taxon>
        <taxon>Planctomycetota</taxon>
        <taxon>Planctomycetia</taxon>
        <taxon>Planctomycetales</taxon>
        <taxon>Planctomycetaceae</taxon>
        <taxon>Crateriforma</taxon>
    </lineage>
</organism>
<sequence length="458" mass="50471">MFRSQRTQSRRNLRFAVFTLLLLSVCSLLISLWFVVDFGREQEIVKQLVRDLPDRDLPVAAELTSELKWQSRWTFFVILQVIATGLAVALLFRAYLGSQERLNDIKALAGDILSSMEQAVITSDTDGLVTSLNERAIQFLGVSGDPVGKSLRQLTDQIDLASFRAETDSLAKHSLMKDFAVKKNGENLWLRAFCQPLCDANGKVIGNVFQLRDVTADRHLHDRAARMERFMGLGSLAVGLHHEIKNPLAAVSLHVQLVEEALAELSVPDEVPEMLSIVKSEMKRTGQVLETFRDYASANRLDLTETPIVELLTRQIDLLRPVAEANKVTLDLSLSPNLPEQIPIDAARVEQIIHNLMLNAIQAMPEGGTLSIQAKAAIEADSHGVLIKFSDTGKGIPESIRPHIFDAYFTTKGGGTGMGLALSDKIARQHGGRLDLASVDGGTTFELFLPKDPDGQTT</sequence>
<keyword evidence="7" id="KW-0067">ATP-binding</keyword>
<keyword evidence="8" id="KW-0902">Two-component regulatory system</keyword>
<dbReference type="SMART" id="SM00091">
    <property type="entry name" value="PAS"/>
    <property type="match status" value="1"/>
</dbReference>
<comment type="caution">
    <text evidence="12">The sequence shown here is derived from an EMBL/GenBank/DDBJ whole genome shotgun (WGS) entry which is preliminary data.</text>
</comment>
<dbReference type="SMART" id="SM00388">
    <property type="entry name" value="HisKA"/>
    <property type="match status" value="1"/>
</dbReference>
<dbReference type="InterPro" id="IPR003661">
    <property type="entry name" value="HisK_dim/P_dom"/>
</dbReference>
<evidence type="ECO:0000256" key="9">
    <source>
        <dbReference type="SAM" id="Phobius"/>
    </source>
</evidence>
<comment type="catalytic activity">
    <reaction evidence="1">
        <text>ATP + protein L-histidine = ADP + protein N-phospho-L-histidine.</text>
        <dbReference type="EC" id="2.7.13.3"/>
    </reaction>
</comment>
<evidence type="ECO:0000256" key="8">
    <source>
        <dbReference type="ARBA" id="ARBA00023012"/>
    </source>
</evidence>
<dbReference type="InterPro" id="IPR004358">
    <property type="entry name" value="Sig_transdc_His_kin-like_C"/>
</dbReference>
<dbReference type="SUPFAM" id="SSF55785">
    <property type="entry name" value="PYP-like sensor domain (PAS domain)"/>
    <property type="match status" value="1"/>
</dbReference>
<dbReference type="OrthoDB" id="9815750at2"/>
<reference evidence="12 13" key="1">
    <citation type="submission" date="2019-02" db="EMBL/GenBank/DDBJ databases">
        <title>Deep-cultivation of Planctomycetes and their phenomic and genomic characterization uncovers novel biology.</title>
        <authorList>
            <person name="Wiegand S."/>
            <person name="Jogler M."/>
            <person name="Boedeker C."/>
            <person name="Pinto D."/>
            <person name="Vollmers J."/>
            <person name="Rivas-Marin E."/>
            <person name="Kohn T."/>
            <person name="Peeters S.H."/>
            <person name="Heuer A."/>
            <person name="Rast P."/>
            <person name="Oberbeckmann S."/>
            <person name="Bunk B."/>
            <person name="Jeske O."/>
            <person name="Meyerdierks A."/>
            <person name="Storesund J.E."/>
            <person name="Kallscheuer N."/>
            <person name="Luecker S."/>
            <person name="Lage O.M."/>
            <person name="Pohl T."/>
            <person name="Merkel B.J."/>
            <person name="Hornburger P."/>
            <person name="Mueller R.-W."/>
            <person name="Bruemmer F."/>
            <person name="Labrenz M."/>
            <person name="Spormann A.M."/>
            <person name="Op Den Camp H."/>
            <person name="Overmann J."/>
            <person name="Amann R."/>
            <person name="Jetten M.S.M."/>
            <person name="Mascher T."/>
            <person name="Medema M.H."/>
            <person name="Devos D.P."/>
            <person name="Kaster A.-K."/>
            <person name="Ovreas L."/>
            <person name="Rohde M."/>
            <person name="Galperin M.Y."/>
            <person name="Jogler C."/>
        </authorList>
    </citation>
    <scope>NUCLEOTIDE SEQUENCE [LARGE SCALE GENOMIC DNA]</scope>
    <source>
        <strain evidence="12 13">Pan14r</strain>
    </source>
</reference>
<dbReference type="InterPro" id="IPR005467">
    <property type="entry name" value="His_kinase_dom"/>
</dbReference>
<gene>
    <name evidence="12" type="primary">zraS_7</name>
    <name evidence="12" type="ORF">Pan14r_50080</name>
</gene>
<evidence type="ECO:0000256" key="2">
    <source>
        <dbReference type="ARBA" id="ARBA00012438"/>
    </source>
</evidence>
<dbReference type="Pfam" id="PF02518">
    <property type="entry name" value="HATPase_c"/>
    <property type="match status" value="1"/>
</dbReference>
<dbReference type="PANTHER" id="PTHR43065">
    <property type="entry name" value="SENSOR HISTIDINE KINASE"/>
    <property type="match status" value="1"/>
</dbReference>
<feature type="domain" description="Histidine kinase" evidence="10">
    <location>
        <begin position="239"/>
        <end position="453"/>
    </location>
</feature>
<dbReference type="EC" id="2.7.13.3" evidence="2"/>
<dbReference type="CDD" id="cd00082">
    <property type="entry name" value="HisKA"/>
    <property type="match status" value="1"/>
</dbReference>
<dbReference type="CDD" id="cd00075">
    <property type="entry name" value="HATPase"/>
    <property type="match status" value="1"/>
</dbReference>
<dbReference type="InterPro" id="IPR000700">
    <property type="entry name" value="PAS-assoc_C"/>
</dbReference>
<evidence type="ECO:0000259" key="11">
    <source>
        <dbReference type="PROSITE" id="PS50113"/>
    </source>
</evidence>
<dbReference type="SUPFAM" id="SSF55874">
    <property type="entry name" value="ATPase domain of HSP90 chaperone/DNA topoisomerase II/histidine kinase"/>
    <property type="match status" value="1"/>
</dbReference>
<evidence type="ECO:0000313" key="12">
    <source>
        <dbReference type="EMBL" id="TWT65463.1"/>
    </source>
</evidence>
<dbReference type="NCBIfam" id="TIGR00229">
    <property type="entry name" value="sensory_box"/>
    <property type="match status" value="1"/>
</dbReference>
<dbReference type="Gene3D" id="3.30.450.20">
    <property type="entry name" value="PAS domain"/>
    <property type="match status" value="1"/>
</dbReference>
<dbReference type="PROSITE" id="PS50113">
    <property type="entry name" value="PAC"/>
    <property type="match status" value="1"/>
</dbReference>
<dbReference type="InterPro" id="IPR035965">
    <property type="entry name" value="PAS-like_dom_sf"/>
</dbReference>
<dbReference type="Gene3D" id="1.10.287.130">
    <property type="match status" value="1"/>
</dbReference>
<evidence type="ECO:0000256" key="1">
    <source>
        <dbReference type="ARBA" id="ARBA00000085"/>
    </source>
</evidence>
<dbReference type="RefSeq" id="WP_146440807.1">
    <property type="nucleotide sequence ID" value="NZ_SJPL01000002.1"/>
</dbReference>
<dbReference type="PANTHER" id="PTHR43065:SF10">
    <property type="entry name" value="PEROXIDE STRESS-ACTIVATED HISTIDINE KINASE MAK3"/>
    <property type="match status" value="1"/>
</dbReference>
<dbReference type="Proteomes" id="UP000317238">
    <property type="component" value="Unassembled WGS sequence"/>
</dbReference>
<dbReference type="PROSITE" id="PS50109">
    <property type="entry name" value="HIS_KIN"/>
    <property type="match status" value="1"/>
</dbReference>